<dbReference type="Gene3D" id="1.10.260.50">
    <property type="match status" value="1"/>
</dbReference>
<evidence type="ECO:0000256" key="2">
    <source>
        <dbReference type="ARBA" id="ARBA00006490"/>
    </source>
</evidence>
<feature type="non-terminal residue" evidence="11">
    <location>
        <position position="214"/>
    </location>
</feature>
<dbReference type="PANTHER" id="PTHR11601">
    <property type="entry name" value="CYSTEINE DESULFURYLASE FAMILY MEMBER"/>
    <property type="match status" value="1"/>
</dbReference>
<dbReference type="GO" id="GO:0046872">
    <property type="term" value="F:metal ion binding"/>
    <property type="evidence" value="ECO:0007669"/>
    <property type="project" value="UniProtKB-KW"/>
</dbReference>
<organism evidence="11 12">
    <name type="scientific">Candidatus Nomurabacteria bacterium CG_4_10_14_0_2_um_filter_33_9</name>
    <dbReference type="NCBI Taxonomy" id="1974728"/>
    <lineage>
        <taxon>Bacteria</taxon>
        <taxon>Candidatus Nomuraibacteriota</taxon>
    </lineage>
</organism>
<gene>
    <name evidence="11" type="ORF">COX94_02355</name>
</gene>
<dbReference type="Pfam" id="PF00266">
    <property type="entry name" value="Aminotran_5"/>
    <property type="match status" value="1"/>
</dbReference>
<evidence type="ECO:0000256" key="9">
    <source>
        <dbReference type="RuleBase" id="RU004504"/>
    </source>
</evidence>
<keyword evidence="7" id="KW-0411">Iron-sulfur</keyword>
<keyword evidence="5" id="KW-0663">Pyridoxal phosphate</keyword>
<evidence type="ECO:0000259" key="10">
    <source>
        <dbReference type="Pfam" id="PF00266"/>
    </source>
</evidence>
<reference evidence="12" key="1">
    <citation type="submission" date="2017-09" db="EMBL/GenBank/DDBJ databases">
        <title>Depth-based differentiation of microbial function through sediment-hosted aquifers and enrichment of novel symbionts in the deep terrestrial subsurface.</title>
        <authorList>
            <person name="Probst A.J."/>
            <person name="Ladd B."/>
            <person name="Jarett J.K."/>
            <person name="Geller-Mcgrath D.E."/>
            <person name="Sieber C.M.K."/>
            <person name="Emerson J.B."/>
            <person name="Anantharaman K."/>
            <person name="Thomas B.C."/>
            <person name="Malmstrom R."/>
            <person name="Stieglmeier M."/>
            <person name="Klingl A."/>
            <person name="Woyke T."/>
            <person name="Ryan C.M."/>
            <person name="Banfield J.F."/>
        </authorList>
    </citation>
    <scope>NUCLEOTIDE SEQUENCE [LARGE SCALE GENOMIC DNA]</scope>
</reference>
<dbReference type="SUPFAM" id="SSF53383">
    <property type="entry name" value="PLP-dependent transferases"/>
    <property type="match status" value="1"/>
</dbReference>
<evidence type="ECO:0000256" key="1">
    <source>
        <dbReference type="ARBA" id="ARBA00001933"/>
    </source>
</evidence>
<keyword evidence="6" id="KW-0408">Iron</keyword>
<dbReference type="GO" id="GO:0051536">
    <property type="term" value="F:iron-sulfur cluster binding"/>
    <property type="evidence" value="ECO:0007669"/>
    <property type="project" value="UniProtKB-KW"/>
</dbReference>
<dbReference type="InterPro" id="IPR015421">
    <property type="entry name" value="PyrdxlP-dep_Trfase_major"/>
</dbReference>
<comment type="cofactor">
    <cofactor evidence="1 9">
        <name>pyridoxal 5'-phosphate</name>
        <dbReference type="ChEBI" id="CHEBI:597326"/>
    </cofactor>
</comment>
<comment type="caution">
    <text evidence="11">The sequence shown here is derived from an EMBL/GenBank/DDBJ whole genome shotgun (WGS) entry which is preliminary data.</text>
</comment>
<dbReference type="InterPro" id="IPR015424">
    <property type="entry name" value="PyrdxlP-dep_Trfase"/>
</dbReference>
<dbReference type="InterPro" id="IPR000192">
    <property type="entry name" value="Aminotrans_V_dom"/>
</dbReference>
<dbReference type="Proteomes" id="UP000229132">
    <property type="component" value="Unassembled WGS sequence"/>
</dbReference>
<name>A0A2J0MFE0_9BACT</name>
<evidence type="ECO:0000313" key="12">
    <source>
        <dbReference type="Proteomes" id="UP000229132"/>
    </source>
</evidence>
<dbReference type="EMBL" id="PFOX01000041">
    <property type="protein sequence ID" value="PIZ85675.1"/>
    <property type="molecule type" value="Genomic_DNA"/>
</dbReference>
<keyword evidence="4" id="KW-0479">Metal-binding</keyword>
<evidence type="ECO:0000256" key="6">
    <source>
        <dbReference type="ARBA" id="ARBA00023004"/>
    </source>
</evidence>
<dbReference type="GO" id="GO:0031071">
    <property type="term" value="F:cysteine desulfurase activity"/>
    <property type="evidence" value="ECO:0007669"/>
    <property type="project" value="UniProtKB-EC"/>
</dbReference>
<evidence type="ECO:0000256" key="7">
    <source>
        <dbReference type="ARBA" id="ARBA00023014"/>
    </source>
</evidence>
<proteinExistence type="inferred from homology"/>
<dbReference type="EC" id="2.8.1.7" evidence="3"/>
<comment type="similarity">
    <text evidence="2">Belongs to the class-V pyridoxal-phosphate-dependent aminotransferase family. NifS/IscS subfamily.</text>
</comment>
<protein>
    <recommendedName>
        <fullName evidence="3">cysteine desulfurase</fullName>
        <ecNumber evidence="3">2.8.1.7</ecNumber>
    </recommendedName>
</protein>
<evidence type="ECO:0000256" key="5">
    <source>
        <dbReference type="ARBA" id="ARBA00022898"/>
    </source>
</evidence>
<evidence type="ECO:0000313" key="11">
    <source>
        <dbReference type="EMBL" id="PIZ85675.1"/>
    </source>
</evidence>
<dbReference type="InterPro" id="IPR020578">
    <property type="entry name" value="Aminotrans_V_PyrdxlP_BS"/>
</dbReference>
<dbReference type="PROSITE" id="PS00595">
    <property type="entry name" value="AA_TRANSFER_CLASS_5"/>
    <property type="match status" value="1"/>
</dbReference>
<sequence>MIYLDNAATTLLSPEALKAMSPFLKKKFGNPSSLHGLGREARAAIEKARERAAKFLNCSTEEVFFTGSATEADNLAIFGSAASHIITSVIEHPAVLEPIKNLEKSGEISATYLPVYKDGIVRVEDVKKALQPETALVSIMYANNEIGTIQPIAEIRKVLPAKIIFHTDAVQAANYLDCDVQKLGVDMLTLSSHKLYGPKGIGLLYIKKGAAIAP</sequence>
<feature type="domain" description="Aminotransferase class V" evidence="10">
    <location>
        <begin position="2"/>
        <end position="209"/>
    </location>
</feature>
<dbReference type="InterPro" id="IPR015422">
    <property type="entry name" value="PyrdxlP-dep_Trfase_small"/>
</dbReference>
<dbReference type="PANTHER" id="PTHR11601:SF34">
    <property type="entry name" value="CYSTEINE DESULFURASE"/>
    <property type="match status" value="1"/>
</dbReference>
<dbReference type="Gene3D" id="3.90.1150.10">
    <property type="entry name" value="Aspartate Aminotransferase, domain 1"/>
    <property type="match status" value="1"/>
</dbReference>
<accession>A0A2J0MFE0</accession>
<evidence type="ECO:0000256" key="3">
    <source>
        <dbReference type="ARBA" id="ARBA00012239"/>
    </source>
</evidence>
<evidence type="ECO:0000256" key="8">
    <source>
        <dbReference type="ARBA" id="ARBA00050776"/>
    </source>
</evidence>
<dbReference type="Gene3D" id="3.40.640.10">
    <property type="entry name" value="Type I PLP-dependent aspartate aminotransferase-like (Major domain)"/>
    <property type="match status" value="1"/>
</dbReference>
<comment type="catalytic activity">
    <reaction evidence="8">
        <text>(sulfur carrier)-H + L-cysteine = (sulfur carrier)-SH + L-alanine</text>
        <dbReference type="Rhea" id="RHEA:43892"/>
        <dbReference type="Rhea" id="RHEA-COMP:14737"/>
        <dbReference type="Rhea" id="RHEA-COMP:14739"/>
        <dbReference type="ChEBI" id="CHEBI:29917"/>
        <dbReference type="ChEBI" id="CHEBI:35235"/>
        <dbReference type="ChEBI" id="CHEBI:57972"/>
        <dbReference type="ChEBI" id="CHEBI:64428"/>
        <dbReference type="EC" id="2.8.1.7"/>
    </reaction>
</comment>
<evidence type="ECO:0000256" key="4">
    <source>
        <dbReference type="ARBA" id="ARBA00022723"/>
    </source>
</evidence>
<dbReference type="AlphaFoldDB" id="A0A2J0MFE0"/>